<comment type="caution">
    <text evidence="1">The sequence shown here is derived from an EMBL/GenBank/DDBJ whole genome shotgun (WGS) entry which is preliminary data.</text>
</comment>
<protein>
    <submittedName>
        <fullName evidence="1">Uncharacterized protein</fullName>
    </submittedName>
</protein>
<dbReference type="Proteomes" id="UP000225135">
    <property type="component" value="Unassembled WGS sequence"/>
</dbReference>
<reference evidence="1 2" key="1">
    <citation type="submission" date="2017-09" db="EMBL/GenBank/DDBJ databases">
        <title>Large-scale bioinformatics analysis of Bacillus genomes uncovers conserved roles of natural products in bacterial physiology.</title>
        <authorList>
            <consortium name="Agbiome Team Llc"/>
            <person name="Bleich R.M."/>
            <person name="Grubbs K.J."/>
            <person name="Santa Maria K.C."/>
            <person name="Allen S.E."/>
            <person name="Farag S."/>
            <person name="Shank E.A."/>
            <person name="Bowers A."/>
        </authorList>
    </citation>
    <scope>NUCLEOTIDE SEQUENCE [LARGE SCALE GENOMIC DNA]</scope>
    <source>
        <strain evidence="1 2">AFS029792</strain>
    </source>
</reference>
<proteinExistence type="predicted"/>
<evidence type="ECO:0000313" key="2">
    <source>
        <dbReference type="Proteomes" id="UP000225135"/>
    </source>
</evidence>
<gene>
    <name evidence="1" type="ORF">COI69_08965</name>
</gene>
<organism evidence="1 2">
    <name type="scientific">Bacillus cereus</name>
    <dbReference type="NCBI Taxonomy" id="1396"/>
    <lineage>
        <taxon>Bacteria</taxon>
        <taxon>Bacillati</taxon>
        <taxon>Bacillota</taxon>
        <taxon>Bacilli</taxon>
        <taxon>Bacillales</taxon>
        <taxon>Bacillaceae</taxon>
        <taxon>Bacillus</taxon>
        <taxon>Bacillus cereus group</taxon>
    </lineage>
</organism>
<dbReference type="RefSeq" id="WP_098773548.1">
    <property type="nucleotide sequence ID" value="NZ_NUQH01000034.1"/>
</dbReference>
<dbReference type="EMBL" id="NUUR01000022">
    <property type="protein sequence ID" value="PHG83043.1"/>
    <property type="molecule type" value="Genomic_DNA"/>
</dbReference>
<sequence>MEQISSGSNPGVDENTDEYLEQAEQNMLRAFDKIQKRYGWTDDYVLSIPYSRLMDLFSFIAKEEQQEELNEWKKMAFIGFQTRQLEEGTTFNDYLQAFGLTDNQGDKESSYKMGEVWTKEECEAHVEQIMAHFQEDEEDEEDEDDEDAE</sequence>
<name>A0A9X7E8A9_BACCE</name>
<accession>A0A9X7E8A9</accession>
<dbReference type="AlphaFoldDB" id="A0A9X7E8A9"/>
<evidence type="ECO:0000313" key="1">
    <source>
        <dbReference type="EMBL" id="PHG83043.1"/>
    </source>
</evidence>